<dbReference type="Pfam" id="PF01390">
    <property type="entry name" value="SEA"/>
    <property type="match status" value="1"/>
</dbReference>
<keyword evidence="9" id="KW-0175">Coiled coil</keyword>
<evidence type="ECO:0000256" key="1">
    <source>
        <dbReference type="ARBA" id="ARBA00000900"/>
    </source>
</evidence>
<evidence type="ECO:0000259" key="13">
    <source>
        <dbReference type="PROSITE" id="PS50024"/>
    </source>
</evidence>
<dbReference type="SMART" id="SM00336">
    <property type="entry name" value="BBOX"/>
    <property type="match status" value="2"/>
</dbReference>
<dbReference type="PROSITE" id="PS00022">
    <property type="entry name" value="EGF_1"/>
    <property type="match status" value="2"/>
</dbReference>
<dbReference type="SUPFAM" id="SSF82671">
    <property type="entry name" value="SEA domain"/>
    <property type="match status" value="1"/>
</dbReference>
<keyword evidence="11" id="KW-0472">Membrane</keyword>
<dbReference type="PROSITE" id="PS50024">
    <property type="entry name" value="SEA"/>
    <property type="match status" value="1"/>
</dbReference>
<keyword evidence="11" id="KW-0812">Transmembrane</keyword>
<dbReference type="EMBL" id="JAPFRF010000012">
    <property type="protein sequence ID" value="KAJ7313342.1"/>
    <property type="molecule type" value="Genomic_DNA"/>
</dbReference>
<organism evidence="17 18">
    <name type="scientific">Phrynocephalus forsythii</name>
    <dbReference type="NCBI Taxonomy" id="171643"/>
    <lineage>
        <taxon>Eukaryota</taxon>
        <taxon>Metazoa</taxon>
        <taxon>Chordata</taxon>
        <taxon>Craniata</taxon>
        <taxon>Vertebrata</taxon>
        <taxon>Euteleostomi</taxon>
        <taxon>Lepidosauria</taxon>
        <taxon>Squamata</taxon>
        <taxon>Bifurcata</taxon>
        <taxon>Unidentata</taxon>
        <taxon>Episquamata</taxon>
        <taxon>Toxicofera</taxon>
        <taxon>Iguania</taxon>
        <taxon>Acrodonta</taxon>
        <taxon>Agamidae</taxon>
        <taxon>Agaminae</taxon>
        <taxon>Phrynocephalus</taxon>
    </lineage>
</organism>
<dbReference type="InterPro" id="IPR000742">
    <property type="entry name" value="EGF"/>
</dbReference>
<dbReference type="OrthoDB" id="264520at2759"/>
<feature type="chain" id="PRO_5040393351" description="RING-type E3 ubiquitin transferase" evidence="12">
    <location>
        <begin position="33"/>
        <end position="1276"/>
    </location>
</feature>
<dbReference type="AlphaFoldDB" id="A0A9Q0XFI1"/>
<keyword evidence="11" id="KW-1133">Transmembrane helix</keyword>
<keyword evidence="6" id="KW-0862">Zinc</keyword>
<evidence type="ECO:0000313" key="18">
    <source>
        <dbReference type="Proteomes" id="UP001142489"/>
    </source>
</evidence>
<dbReference type="SUPFAM" id="SSF57850">
    <property type="entry name" value="RING/U-box"/>
    <property type="match status" value="1"/>
</dbReference>
<evidence type="ECO:0000256" key="7">
    <source>
        <dbReference type="PROSITE-ProRule" id="PRU00024"/>
    </source>
</evidence>
<feature type="domain" description="SEA" evidence="13">
    <location>
        <begin position="158"/>
        <end position="282"/>
    </location>
</feature>
<dbReference type="SMART" id="SM00200">
    <property type="entry name" value="SEA"/>
    <property type="match status" value="1"/>
</dbReference>
<dbReference type="InterPro" id="IPR017907">
    <property type="entry name" value="Znf_RING_CS"/>
</dbReference>
<dbReference type="PANTHER" id="PTHR25462">
    <property type="entry name" value="BONUS, ISOFORM C-RELATED"/>
    <property type="match status" value="1"/>
</dbReference>
<dbReference type="Gene3D" id="3.30.40.10">
    <property type="entry name" value="Zinc/RING finger domain, C3HC4 (zinc finger)"/>
    <property type="match status" value="1"/>
</dbReference>
<evidence type="ECO:0000256" key="4">
    <source>
        <dbReference type="ARBA" id="ARBA00022723"/>
    </source>
</evidence>
<dbReference type="PROSITE" id="PS01186">
    <property type="entry name" value="EGF_2"/>
    <property type="match status" value="2"/>
</dbReference>
<comment type="catalytic activity">
    <reaction evidence="1">
        <text>S-ubiquitinyl-[E2 ubiquitin-conjugating enzyme]-L-cysteine + [acceptor protein]-L-lysine = [E2 ubiquitin-conjugating enzyme]-L-cysteine + N(6)-ubiquitinyl-[acceptor protein]-L-lysine.</text>
        <dbReference type="EC" id="2.3.2.27"/>
    </reaction>
</comment>
<evidence type="ECO:0000259" key="16">
    <source>
        <dbReference type="PROSITE" id="PS50119"/>
    </source>
</evidence>
<protein>
    <recommendedName>
        <fullName evidence="3">RING-type E3 ubiquitin transferase</fullName>
        <ecNumber evidence="3">2.3.2.27</ecNumber>
    </recommendedName>
</protein>
<dbReference type="GO" id="GO:0071944">
    <property type="term" value="C:cell periphery"/>
    <property type="evidence" value="ECO:0007669"/>
    <property type="project" value="UniProtKB-ARBA"/>
</dbReference>
<feature type="compositionally biased region" description="Low complexity" evidence="10">
    <location>
        <begin position="72"/>
        <end position="94"/>
    </location>
</feature>
<dbReference type="InterPro" id="IPR013083">
    <property type="entry name" value="Znf_RING/FYVE/PHD"/>
</dbReference>
<dbReference type="SMART" id="SM00184">
    <property type="entry name" value="RING"/>
    <property type="match status" value="1"/>
</dbReference>
<comment type="similarity">
    <text evidence="2">Belongs to the TRIM/RBCC family.</text>
</comment>
<evidence type="ECO:0000259" key="14">
    <source>
        <dbReference type="PROSITE" id="PS50026"/>
    </source>
</evidence>
<dbReference type="CDD" id="cd19810">
    <property type="entry name" value="Bbox1_TRIM56_C-V"/>
    <property type="match status" value="1"/>
</dbReference>
<dbReference type="Pfam" id="PF00643">
    <property type="entry name" value="zf-B_box"/>
    <property type="match status" value="1"/>
</dbReference>
<feature type="domain" description="RING-type" evidence="15">
    <location>
        <begin position="420"/>
        <end position="463"/>
    </location>
</feature>
<feature type="compositionally biased region" description="Pro residues" evidence="10">
    <location>
        <begin position="61"/>
        <end position="71"/>
    </location>
</feature>
<evidence type="ECO:0000256" key="3">
    <source>
        <dbReference type="ARBA" id="ARBA00012483"/>
    </source>
</evidence>
<evidence type="ECO:0000256" key="2">
    <source>
        <dbReference type="ARBA" id="ARBA00008518"/>
    </source>
</evidence>
<dbReference type="InterPro" id="IPR047153">
    <property type="entry name" value="TRIM45/56/19-like"/>
</dbReference>
<dbReference type="PROSITE" id="PS50026">
    <property type="entry name" value="EGF_3"/>
    <property type="match status" value="1"/>
</dbReference>
<keyword evidence="5 7" id="KW-0863">Zinc-finger</keyword>
<dbReference type="InterPro" id="IPR000315">
    <property type="entry name" value="Znf_B-box"/>
</dbReference>
<comment type="caution">
    <text evidence="17">The sequence shown here is derived from an EMBL/GenBank/DDBJ whole genome shotgun (WGS) entry which is preliminary data.</text>
</comment>
<keyword evidence="8" id="KW-1015">Disulfide bond</keyword>
<feature type="compositionally biased region" description="Basic and acidic residues" evidence="10">
    <location>
        <begin position="771"/>
        <end position="783"/>
    </location>
</feature>
<evidence type="ECO:0000256" key="11">
    <source>
        <dbReference type="SAM" id="Phobius"/>
    </source>
</evidence>
<dbReference type="Proteomes" id="UP001142489">
    <property type="component" value="Unassembled WGS sequence"/>
</dbReference>
<feature type="coiled-coil region" evidence="9">
    <location>
        <begin position="618"/>
        <end position="699"/>
    </location>
</feature>
<feature type="disulfide bond" evidence="8">
    <location>
        <begin position="108"/>
        <end position="117"/>
    </location>
</feature>
<reference evidence="17" key="1">
    <citation type="journal article" date="2023" name="DNA Res.">
        <title>Chromosome-level genome assembly of Phrynocephalus forsythii using third-generation DNA sequencing and Hi-C analysis.</title>
        <authorList>
            <person name="Qi Y."/>
            <person name="Zhao W."/>
            <person name="Zhao Y."/>
            <person name="Niu C."/>
            <person name="Cao S."/>
            <person name="Zhang Y."/>
        </authorList>
    </citation>
    <scope>NUCLEOTIDE SEQUENCE</scope>
    <source>
        <tissue evidence="17">Muscle</tissue>
    </source>
</reference>
<dbReference type="PANTHER" id="PTHR25462:SF299">
    <property type="entry name" value="E3 UBIQUITIN-PROTEIN LIGASE TRIM56"/>
    <property type="match status" value="1"/>
</dbReference>
<evidence type="ECO:0000256" key="9">
    <source>
        <dbReference type="SAM" id="Coils"/>
    </source>
</evidence>
<dbReference type="GO" id="GO:0045087">
    <property type="term" value="P:innate immune response"/>
    <property type="evidence" value="ECO:0007669"/>
    <property type="project" value="TreeGrafter"/>
</dbReference>
<evidence type="ECO:0000256" key="12">
    <source>
        <dbReference type="SAM" id="SignalP"/>
    </source>
</evidence>
<evidence type="ECO:0000256" key="5">
    <source>
        <dbReference type="ARBA" id="ARBA00022771"/>
    </source>
</evidence>
<dbReference type="Gene3D" id="3.30.160.60">
    <property type="entry name" value="Classic Zinc Finger"/>
    <property type="match status" value="1"/>
</dbReference>
<name>A0A9Q0XFI1_9SAUR</name>
<dbReference type="Pfam" id="PF00097">
    <property type="entry name" value="zf-C3HC4"/>
    <property type="match status" value="1"/>
</dbReference>
<dbReference type="EC" id="2.3.2.27" evidence="3"/>
<dbReference type="InterPro" id="IPR036364">
    <property type="entry name" value="SEA_dom_sf"/>
</dbReference>
<dbReference type="GO" id="GO:0005654">
    <property type="term" value="C:nucleoplasm"/>
    <property type="evidence" value="ECO:0007669"/>
    <property type="project" value="TreeGrafter"/>
</dbReference>
<keyword evidence="4" id="KW-0479">Metal-binding</keyword>
<sequence length="1276" mass="136009">MGAPGLCSTSSVVSASVLLFLLHLSFVGATTAGTCLNGGTHDGVKCICPPPFYGPHCEQGGPPPTEAPPAPAKSTTSTAGASSSSSSSSSSPAPCQNGGHSNGSHCVCLPGYWGASCELFDTKECQNGGIWVATACQCPQYFWGARCEFVVNVIEVNTEVEAWLDMVVKVINRNFTEELADSSSTDYKDFVQEFTRQVEEAYRKVPEYHCVTVLGLRPGSVMVHHRVHMTLPLSTRVHEGLQNVSSQLVGLLSEAAQGQALCKASSDLCFEASSIQTSEGVVRVDEKEICRGPIPDEFRPFFSVRPTEGGFECITQCAKGHPGALDCKHGRCQVPRFGPQCHCPETDVSWFLGDQCNLQISKVGLSIGLPLAVTLAVAVILAVGSRLPSDGRQPRSGHPMAKAAKAPSLAEALASGFLTCAICLERLRRPKILPCLHTYCHPCLQELAEGGGQARALRCPECRQEVPLPPGGVDGLKANFFIQGLLDLVGPAGKARPTCSLCPLVGRSAGRPAASRCLDCGDDMCQACARGHRCSRLTHAHRVVDMEGFLSGKYHEEVRQRQASRCKEHVGEELRFFCAPCAAAVCRECRLGPHLQHQPCLSLAEAAKERRPVIVGLLAGVEETVQRVSRGRARLEEEMRALEARGAALRDAVEQTGSRVVAQVLAQQEEVLAQLSDYLERQKKAAETLRWELEFQEQVASSTVAFAQKVLSLGRETEILPLEQLISERLRQLRDFSWEPLATPQPQLETSPDLQSTGSLFRLTFKEEEEPAGRRPEEEKEQRTTQGAKEQQLPPALPSPPAPPKDTLGQEGLPSEGPETHVGAPVPPLPAQGPKAPLLLPQPIFSCSFWVKTPTDKKRPQVTGLCPYGPGEILVADEQNRRLKRFSLQGDFKGTVPVPSEVAPFSVAAVGSKVAFTAGSQLYLLNGEGGLVWRKALKRGQASHALTALGGDSLAVSVAGHVQVYDLEGRLVEKVVPEGTRERCLVFLAGRKGGFVGSDWSQRHVVLFSRKGELVAEYQEDQLSACQPGAVCADAVGTVYVVLREQNKVVAFSEQGEELGPFLTASNGLDRPRVATVAGDGRFVVALSNGTVHVFKISPVRPVLALGLLNVYEEDCPSVPNTLMGLLNQAMGGGSSLNQEPQQQSPPPPAACSKTTAQRGVQRCRAYGQAWPPPRPGGLVENKPGESGGGSRGPDGRPAAGMSVPSGKRRARLGGAAPTPVSHGRHGAGGGREAVVGGEEGQRGGAAAKPSPSCRTKALPEPNGETLDGGPFGSAS</sequence>
<feature type="signal peptide" evidence="12">
    <location>
        <begin position="1"/>
        <end position="32"/>
    </location>
</feature>
<dbReference type="InterPro" id="IPR000082">
    <property type="entry name" value="SEA_dom"/>
</dbReference>
<keyword evidence="8" id="KW-0245">EGF-like domain</keyword>
<dbReference type="InterPro" id="IPR001841">
    <property type="entry name" value="Znf_RING"/>
</dbReference>
<dbReference type="InterPro" id="IPR011042">
    <property type="entry name" value="6-blade_b-propeller_TolB-like"/>
</dbReference>
<dbReference type="PROSITE" id="PS50089">
    <property type="entry name" value="ZF_RING_2"/>
    <property type="match status" value="1"/>
</dbReference>
<dbReference type="GO" id="GO:0061630">
    <property type="term" value="F:ubiquitin protein ligase activity"/>
    <property type="evidence" value="ECO:0007669"/>
    <property type="project" value="UniProtKB-EC"/>
</dbReference>
<feature type="compositionally biased region" description="Pro residues" evidence="10">
    <location>
        <begin position="795"/>
        <end position="804"/>
    </location>
</feature>
<dbReference type="GO" id="GO:0008270">
    <property type="term" value="F:zinc ion binding"/>
    <property type="evidence" value="ECO:0007669"/>
    <property type="project" value="UniProtKB-KW"/>
</dbReference>
<dbReference type="CDD" id="cd00054">
    <property type="entry name" value="EGF_CA"/>
    <property type="match status" value="2"/>
</dbReference>
<evidence type="ECO:0000256" key="8">
    <source>
        <dbReference type="PROSITE-ProRule" id="PRU00076"/>
    </source>
</evidence>
<dbReference type="SUPFAM" id="SSF57845">
    <property type="entry name" value="B-box zinc-binding domain"/>
    <property type="match status" value="1"/>
</dbReference>
<feature type="region of interest" description="Disordered" evidence="10">
    <location>
        <begin position="59"/>
        <end position="94"/>
    </location>
</feature>
<dbReference type="GO" id="GO:0060340">
    <property type="term" value="P:positive regulation of type I interferon-mediated signaling pathway"/>
    <property type="evidence" value="ECO:0007669"/>
    <property type="project" value="TreeGrafter"/>
</dbReference>
<feature type="region of interest" description="Disordered" evidence="10">
    <location>
        <begin position="1130"/>
        <end position="1276"/>
    </location>
</feature>
<gene>
    <name evidence="17" type="ORF">JRQ81_004634</name>
</gene>
<feature type="domain" description="EGF-like" evidence="14">
    <location>
        <begin position="80"/>
        <end position="118"/>
    </location>
</feature>
<evidence type="ECO:0000313" key="17">
    <source>
        <dbReference type="EMBL" id="KAJ7313342.1"/>
    </source>
</evidence>
<keyword evidence="18" id="KW-1185">Reference proteome</keyword>
<keyword evidence="12" id="KW-0732">Signal</keyword>
<dbReference type="SUPFAM" id="SSF101898">
    <property type="entry name" value="NHL repeat"/>
    <property type="match status" value="1"/>
</dbReference>
<evidence type="ECO:0000259" key="15">
    <source>
        <dbReference type="PROSITE" id="PS50089"/>
    </source>
</evidence>
<feature type="domain" description="B box-type" evidence="16">
    <location>
        <begin position="561"/>
        <end position="598"/>
    </location>
</feature>
<proteinExistence type="inferred from homology"/>
<dbReference type="PROSITE" id="PS50119">
    <property type="entry name" value="ZF_BBOX"/>
    <property type="match status" value="1"/>
</dbReference>
<evidence type="ECO:0000256" key="6">
    <source>
        <dbReference type="ARBA" id="ARBA00022833"/>
    </source>
</evidence>
<evidence type="ECO:0000256" key="10">
    <source>
        <dbReference type="SAM" id="MobiDB-lite"/>
    </source>
</evidence>
<dbReference type="FunFam" id="3.30.160.60:FF:001287">
    <property type="entry name" value="E3 ubiquitin-protein ligase TRIM56"/>
    <property type="match status" value="1"/>
</dbReference>
<feature type="transmembrane region" description="Helical" evidence="11">
    <location>
        <begin position="365"/>
        <end position="387"/>
    </location>
</feature>
<comment type="caution">
    <text evidence="8">Lacks conserved residue(s) required for the propagation of feature annotation.</text>
</comment>
<dbReference type="Gene3D" id="2.120.10.30">
    <property type="entry name" value="TolB, C-terminal domain"/>
    <property type="match status" value="1"/>
</dbReference>
<accession>A0A9Q0XFI1</accession>
<feature type="region of interest" description="Disordered" evidence="10">
    <location>
        <begin position="767"/>
        <end position="837"/>
    </location>
</feature>
<dbReference type="InterPro" id="IPR018957">
    <property type="entry name" value="Znf_C3HC4_RING-type"/>
</dbReference>
<dbReference type="PROSITE" id="PS00518">
    <property type="entry name" value="ZF_RING_1"/>
    <property type="match status" value="1"/>
</dbReference>
<dbReference type="Gene3D" id="2.10.25.10">
    <property type="entry name" value="Laminin"/>
    <property type="match status" value="1"/>
</dbReference>
<dbReference type="Gene3D" id="3.30.70.960">
    <property type="entry name" value="SEA domain"/>
    <property type="match status" value="1"/>
</dbReference>